<evidence type="ECO:0000256" key="1">
    <source>
        <dbReference type="SAM" id="MobiDB-lite"/>
    </source>
</evidence>
<evidence type="ECO:0000313" key="2">
    <source>
        <dbReference type="EMBL" id="KWV16572.1"/>
    </source>
</evidence>
<dbReference type="Proteomes" id="UP000055854">
    <property type="component" value="Unassembled WGS sequence"/>
</dbReference>
<dbReference type="AlphaFoldDB" id="A0A109HQD8"/>
<dbReference type="OrthoDB" id="8445945at2"/>
<dbReference type="RefSeq" id="WP_060747758.1">
    <property type="nucleotide sequence ID" value="NZ_LNTA01000025.1"/>
</dbReference>
<organism evidence="2 3">
    <name type="scientific">Xanthomonas campestris pv. translucens</name>
    <dbReference type="NCBI Taxonomy" id="343"/>
    <lineage>
        <taxon>Bacteria</taxon>
        <taxon>Pseudomonadati</taxon>
        <taxon>Pseudomonadota</taxon>
        <taxon>Gammaproteobacteria</taxon>
        <taxon>Lysobacterales</taxon>
        <taxon>Lysobacteraceae</taxon>
        <taxon>Xanthomonas</taxon>
        <taxon>Xanthomonas translucens group</taxon>
    </lineage>
</organism>
<reference evidence="2 3" key="1">
    <citation type="submission" date="2015-11" db="EMBL/GenBank/DDBJ databases">
        <title>Long Read and Single Molecule DNA Sequencing Simplifies Genome Assembly and TAL Effector Gene Analysis of Xanthomonas translucens.</title>
        <authorList>
            <person name="Peng Z."/>
            <person name="Hu Y."/>
            <person name="Xie J."/>
            <person name="Potnis N."/>
            <person name="Akhunova A."/>
            <person name="Jones J."/>
            <person name="Liu Z."/>
            <person name="White F."/>
            <person name="Liu S."/>
        </authorList>
    </citation>
    <scope>NUCLEOTIDE SEQUENCE [LARGE SCALE GENOMIC DNA]</scope>
    <source>
        <strain evidence="2 3">B1</strain>
    </source>
</reference>
<comment type="caution">
    <text evidence="2">The sequence shown here is derived from an EMBL/GenBank/DDBJ whole genome shotgun (WGS) entry which is preliminary data.</text>
</comment>
<dbReference type="EMBL" id="LNTA01000025">
    <property type="protein sequence ID" value="KWV16572.1"/>
    <property type="molecule type" value="Genomic_DNA"/>
</dbReference>
<feature type="compositionally biased region" description="Low complexity" evidence="1">
    <location>
        <begin position="126"/>
        <end position="140"/>
    </location>
</feature>
<name>A0A109HQD8_XANCT</name>
<sequence>MAVTSVPERSVSPIVVPGQLTLRTVRGKYGPFPVGRLSTHLGVFEVKDPELEQYPEGKYDGEFVIRYIFPKSYPVGGGMRFEIRASLDGMTLNGIEKLSRDEARSFATQDVDPLEEELGAQPVATSAKPARASRPAKPAPLEASADPLIDTTPFGVDAPPPVESAAPGSEEDPDAALFGALWPLGESVKLDSTIDRRALRAQIARLNELGFALDFKTQEWSRQAELQTAYPPRR</sequence>
<gene>
    <name evidence="2" type="ORF">ATB53_02530</name>
</gene>
<accession>A0A109HQD8</accession>
<proteinExistence type="predicted"/>
<protein>
    <recommendedName>
        <fullName evidence="4">DUF3275 family protein</fullName>
    </recommendedName>
</protein>
<evidence type="ECO:0008006" key="4">
    <source>
        <dbReference type="Google" id="ProtNLM"/>
    </source>
</evidence>
<dbReference type="Pfam" id="PF11679">
    <property type="entry name" value="DUF3275"/>
    <property type="match status" value="1"/>
</dbReference>
<dbReference type="InterPro" id="IPR021693">
    <property type="entry name" value="DUF3275"/>
</dbReference>
<feature type="region of interest" description="Disordered" evidence="1">
    <location>
        <begin position="114"/>
        <end position="146"/>
    </location>
</feature>
<evidence type="ECO:0000313" key="3">
    <source>
        <dbReference type="Proteomes" id="UP000055854"/>
    </source>
</evidence>